<accession>A0AAW2E9R7</accession>
<feature type="region of interest" description="Disordered" evidence="1">
    <location>
        <begin position="1"/>
        <end position="28"/>
    </location>
</feature>
<feature type="compositionally biased region" description="Acidic residues" evidence="1">
    <location>
        <begin position="175"/>
        <end position="184"/>
    </location>
</feature>
<feature type="compositionally biased region" description="Acidic residues" evidence="1">
    <location>
        <begin position="143"/>
        <end position="155"/>
    </location>
</feature>
<keyword evidence="3" id="KW-1185">Reference proteome</keyword>
<feature type="compositionally biased region" description="Basic and acidic residues" evidence="1">
    <location>
        <begin position="131"/>
        <end position="142"/>
    </location>
</feature>
<dbReference type="Proteomes" id="UP001430953">
    <property type="component" value="Unassembled WGS sequence"/>
</dbReference>
<evidence type="ECO:0000313" key="2">
    <source>
        <dbReference type="EMBL" id="KAL0099071.1"/>
    </source>
</evidence>
<feature type="compositionally biased region" description="Basic and acidic residues" evidence="1">
    <location>
        <begin position="156"/>
        <end position="174"/>
    </location>
</feature>
<dbReference type="AlphaFoldDB" id="A0AAW2E9R7"/>
<name>A0AAW2E9R7_9HYME</name>
<feature type="region of interest" description="Disordered" evidence="1">
    <location>
        <begin position="131"/>
        <end position="189"/>
    </location>
</feature>
<proteinExistence type="predicted"/>
<organism evidence="2 3">
    <name type="scientific">Cardiocondyla obscurior</name>
    <dbReference type="NCBI Taxonomy" id="286306"/>
    <lineage>
        <taxon>Eukaryota</taxon>
        <taxon>Metazoa</taxon>
        <taxon>Ecdysozoa</taxon>
        <taxon>Arthropoda</taxon>
        <taxon>Hexapoda</taxon>
        <taxon>Insecta</taxon>
        <taxon>Pterygota</taxon>
        <taxon>Neoptera</taxon>
        <taxon>Endopterygota</taxon>
        <taxon>Hymenoptera</taxon>
        <taxon>Apocrita</taxon>
        <taxon>Aculeata</taxon>
        <taxon>Formicoidea</taxon>
        <taxon>Formicidae</taxon>
        <taxon>Myrmicinae</taxon>
        <taxon>Cardiocondyla</taxon>
    </lineage>
</organism>
<dbReference type="EMBL" id="JADYXP020000029">
    <property type="protein sequence ID" value="KAL0099071.1"/>
    <property type="molecule type" value="Genomic_DNA"/>
</dbReference>
<reference evidence="2 3" key="1">
    <citation type="submission" date="2023-03" db="EMBL/GenBank/DDBJ databases">
        <title>High recombination rates correlate with genetic variation in Cardiocondyla obscurior ants.</title>
        <authorList>
            <person name="Errbii M."/>
        </authorList>
    </citation>
    <scope>NUCLEOTIDE SEQUENCE [LARGE SCALE GENOMIC DNA]</scope>
    <source>
        <strain evidence="2">Alpha-2009</strain>
        <tissue evidence="2">Whole body</tissue>
    </source>
</reference>
<evidence type="ECO:0000256" key="1">
    <source>
        <dbReference type="SAM" id="MobiDB-lite"/>
    </source>
</evidence>
<sequence>MAPAIPKKMPSKVSETSKEHLSLTKSHISRQDLGAGDMDWMRGKFLLKPDDQLQLTEAELQTEFARVLTMHNTRIPDSLVEWSWKLREFIRLPSPPHLVTLLDVTGTILHKDSEEAKVQLTGGIIIDDQEKTADEKLNHDKMEEETEDGEEEQADEIDKTVEALAEAEREHELEAEPEPEEEETEKIKPKKIPNQFNFCERAALTYDNPMRACILYFLIYLTYRSTRSIKN</sequence>
<protein>
    <submittedName>
        <fullName evidence="2">Uncharacterized protein</fullName>
    </submittedName>
</protein>
<gene>
    <name evidence="2" type="ORF">PUN28_020253</name>
</gene>
<evidence type="ECO:0000313" key="3">
    <source>
        <dbReference type="Proteomes" id="UP001430953"/>
    </source>
</evidence>
<comment type="caution">
    <text evidence="2">The sequence shown here is derived from an EMBL/GenBank/DDBJ whole genome shotgun (WGS) entry which is preliminary data.</text>
</comment>